<reference evidence="1 2" key="1">
    <citation type="journal article" date="2014" name="PLoS Genet.">
        <title>Analysis of the Phlebiopsis gigantea genome, transcriptome and secretome provides insight into its pioneer colonization strategies of wood.</title>
        <authorList>
            <person name="Hori C."/>
            <person name="Ishida T."/>
            <person name="Igarashi K."/>
            <person name="Samejima M."/>
            <person name="Suzuki H."/>
            <person name="Master E."/>
            <person name="Ferreira P."/>
            <person name="Ruiz-Duenas F.J."/>
            <person name="Held B."/>
            <person name="Canessa P."/>
            <person name="Larrondo L.F."/>
            <person name="Schmoll M."/>
            <person name="Druzhinina I.S."/>
            <person name="Kubicek C.P."/>
            <person name="Gaskell J.A."/>
            <person name="Kersten P."/>
            <person name="St John F."/>
            <person name="Glasner J."/>
            <person name="Sabat G."/>
            <person name="Splinter BonDurant S."/>
            <person name="Syed K."/>
            <person name="Yadav J."/>
            <person name="Mgbeahuruike A.C."/>
            <person name="Kovalchuk A."/>
            <person name="Asiegbu F.O."/>
            <person name="Lackner G."/>
            <person name="Hoffmeister D."/>
            <person name="Rencoret J."/>
            <person name="Gutierrez A."/>
            <person name="Sun H."/>
            <person name="Lindquist E."/>
            <person name="Barry K."/>
            <person name="Riley R."/>
            <person name="Grigoriev I.V."/>
            <person name="Henrissat B."/>
            <person name="Kues U."/>
            <person name="Berka R.M."/>
            <person name="Martinez A.T."/>
            <person name="Covert S.F."/>
            <person name="Blanchette R.A."/>
            <person name="Cullen D."/>
        </authorList>
    </citation>
    <scope>NUCLEOTIDE SEQUENCE [LARGE SCALE GENOMIC DNA]</scope>
    <source>
        <strain evidence="1 2">11061_1 CR5-6</strain>
    </source>
</reference>
<dbReference type="HOGENOM" id="CLU_2574665_0_0_1"/>
<name>A0A0C3S733_PHLG1</name>
<dbReference type="Proteomes" id="UP000053257">
    <property type="component" value="Unassembled WGS sequence"/>
</dbReference>
<evidence type="ECO:0000313" key="2">
    <source>
        <dbReference type="Proteomes" id="UP000053257"/>
    </source>
</evidence>
<gene>
    <name evidence="1" type="ORF">PHLGIDRAFT_193218</name>
</gene>
<evidence type="ECO:0000313" key="1">
    <source>
        <dbReference type="EMBL" id="KIP04465.1"/>
    </source>
</evidence>
<protein>
    <submittedName>
        <fullName evidence="1">Uncharacterized protein</fullName>
    </submittedName>
</protein>
<proteinExistence type="predicted"/>
<dbReference type="AlphaFoldDB" id="A0A0C3S733"/>
<sequence length="81" mass="8593">MLVIGLLGLIGRRGRLVIVAHVVSVAHLGSYLATLCRATWGRDCLSKGGLTLVADASSHTSVRGWPDTCSYLTCQARPGRT</sequence>
<accession>A0A0C3S733</accession>
<organism evidence="1 2">
    <name type="scientific">Phlebiopsis gigantea (strain 11061_1 CR5-6)</name>
    <name type="common">White-rot fungus</name>
    <name type="synonym">Peniophora gigantea</name>
    <dbReference type="NCBI Taxonomy" id="745531"/>
    <lineage>
        <taxon>Eukaryota</taxon>
        <taxon>Fungi</taxon>
        <taxon>Dikarya</taxon>
        <taxon>Basidiomycota</taxon>
        <taxon>Agaricomycotina</taxon>
        <taxon>Agaricomycetes</taxon>
        <taxon>Polyporales</taxon>
        <taxon>Phanerochaetaceae</taxon>
        <taxon>Phlebiopsis</taxon>
    </lineage>
</organism>
<dbReference type="EMBL" id="KN840573">
    <property type="protein sequence ID" value="KIP04465.1"/>
    <property type="molecule type" value="Genomic_DNA"/>
</dbReference>
<keyword evidence="2" id="KW-1185">Reference proteome</keyword>